<organism evidence="1 2">
    <name type="scientific">Gossypium darwinii</name>
    <name type="common">Darwin's cotton</name>
    <name type="synonym">Gossypium barbadense var. darwinii</name>
    <dbReference type="NCBI Taxonomy" id="34276"/>
    <lineage>
        <taxon>Eukaryota</taxon>
        <taxon>Viridiplantae</taxon>
        <taxon>Streptophyta</taxon>
        <taxon>Embryophyta</taxon>
        <taxon>Tracheophyta</taxon>
        <taxon>Spermatophyta</taxon>
        <taxon>Magnoliopsida</taxon>
        <taxon>eudicotyledons</taxon>
        <taxon>Gunneridae</taxon>
        <taxon>Pentapetalae</taxon>
        <taxon>rosids</taxon>
        <taxon>malvids</taxon>
        <taxon>Malvales</taxon>
        <taxon>Malvaceae</taxon>
        <taxon>Malvoideae</taxon>
        <taxon>Gossypium</taxon>
    </lineage>
</organism>
<reference evidence="1 2" key="1">
    <citation type="submission" date="2019-06" db="EMBL/GenBank/DDBJ databases">
        <title>WGS assembly of Gossypium darwinii.</title>
        <authorList>
            <person name="Chen Z.J."/>
            <person name="Sreedasyam A."/>
            <person name="Ando A."/>
            <person name="Song Q."/>
            <person name="De L."/>
            <person name="Hulse-Kemp A."/>
            <person name="Ding M."/>
            <person name="Ye W."/>
            <person name="Kirkbride R."/>
            <person name="Jenkins J."/>
            <person name="Plott C."/>
            <person name="Lovell J."/>
            <person name="Lin Y.-M."/>
            <person name="Vaughn R."/>
            <person name="Liu B."/>
            <person name="Li W."/>
            <person name="Simpson S."/>
            <person name="Scheffler B."/>
            <person name="Saski C."/>
            <person name="Grover C."/>
            <person name="Hu G."/>
            <person name="Conover J."/>
            <person name="Carlson J."/>
            <person name="Shu S."/>
            <person name="Boston L."/>
            <person name="Williams M."/>
            <person name="Peterson D."/>
            <person name="Mcgee K."/>
            <person name="Jones D."/>
            <person name="Wendel J."/>
            <person name="Stelly D."/>
            <person name="Grimwood J."/>
            <person name="Schmutz J."/>
        </authorList>
    </citation>
    <scope>NUCLEOTIDE SEQUENCE [LARGE SCALE GENOMIC DNA]</scope>
    <source>
        <strain evidence="1">1808015.09</strain>
    </source>
</reference>
<proteinExistence type="predicted"/>
<dbReference type="AlphaFoldDB" id="A0A5D2ABA9"/>
<gene>
    <name evidence="1" type="ORF">ES288_D12G156700v1</name>
</gene>
<dbReference type="EMBL" id="CM017712">
    <property type="protein sequence ID" value="TYG41196.1"/>
    <property type="molecule type" value="Genomic_DNA"/>
</dbReference>
<dbReference type="Proteomes" id="UP000323506">
    <property type="component" value="Chromosome D12"/>
</dbReference>
<keyword evidence="2" id="KW-1185">Reference proteome</keyword>
<protein>
    <submittedName>
        <fullName evidence="1">Uncharacterized protein</fullName>
    </submittedName>
</protein>
<name>A0A5D2ABA9_GOSDA</name>
<evidence type="ECO:0000313" key="2">
    <source>
        <dbReference type="Proteomes" id="UP000323506"/>
    </source>
</evidence>
<evidence type="ECO:0000313" key="1">
    <source>
        <dbReference type="EMBL" id="TYG41196.1"/>
    </source>
</evidence>
<sequence>MYDKLAVQRITVIKKIFLQSVIIFKSLSFRKLFSPGSLPIPPADILHCKSAHFQPGMLKLLQETEMICWNKGLFLRLLSLPSSHVQ</sequence>
<accession>A0A5D2ABA9</accession>